<feature type="region of interest" description="Disordered" evidence="1">
    <location>
        <begin position="736"/>
        <end position="775"/>
    </location>
</feature>
<protein>
    <submittedName>
        <fullName evidence="5">PH domain-containing protein</fullName>
    </submittedName>
</protein>
<keyword evidence="2" id="KW-1133">Transmembrane helix</keyword>
<evidence type="ECO:0000313" key="5">
    <source>
        <dbReference type="WBParaSite" id="NBR_0000981801-mRNA-1"/>
    </source>
</evidence>
<dbReference type="EMBL" id="UYSL01020204">
    <property type="protein sequence ID" value="VDL73408.1"/>
    <property type="molecule type" value="Genomic_DNA"/>
</dbReference>
<name>A0A158QZA8_NIPBR</name>
<dbReference type="AlphaFoldDB" id="A0A158QZA8"/>
<evidence type="ECO:0000313" key="4">
    <source>
        <dbReference type="Proteomes" id="UP000271162"/>
    </source>
</evidence>
<feature type="compositionally biased region" description="Polar residues" evidence="1">
    <location>
        <begin position="349"/>
        <end position="366"/>
    </location>
</feature>
<evidence type="ECO:0000313" key="3">
    <source>
        <dbReference type="EMBL" id="VDL73408.1"/>
    </source>
</evidence>
<proteinExistence type="predicted"/>
<dbReference type="Proteomes" id="UP000271162">
    <property type="component" value="Unassembled WGS sequence"/>
</dbReference>
<reference evidence="3 4" key="2">
    <citation type="submission" date="2018-11" db="EMBL/GenBank/DDBJ databases">
        <authorList>
            <consortium name="Pathogen Informatics"/>
        </authorList>
    </citation>
    <scope>NUCLEOTIDE SEQUENCE [LARGE SCALE GENOMIC DNA]</scope>
</reference>
<sequence length="921" mass="102035">MDEAKEELEAALLQAKQHCVDIQQKVWDHEKQGLHPHEDLYVRRYIYGVTIARKSRFFNGKSTPPLLQKRERSEPKVKIWDSSDGLSTKVEFTETVDESSVRDMIDNDKQECDELGRKLPVDKRNWEHVEDIRMQAKHLYGFDGIRDLSFQAAADVDRFFGRDPSPDLMFASPYHLLKDYLEEYENRFFKNSLSRSAHDLSEWRKRSSETPAAVVGSSISVGDHLEQAPDVQSQTGYNAYRTETNVQNESHSHSSVLQKAIGTVREWRNALEDSVSQRISDRTSRHGSEPAINHSHHTSYSFDYGTPKFQTTAPFECHHHLVRDLEDSASETALLCDVDVQPIAPGLQSEGSIRSMTSSKASTTAGSLPGDHDFSEGIQTPISTYSDAFEHDDATSERSGHFAGDHRGTHLVRHIGDHLIDKVHSTLNVGGHVKSGNETMTITKTMMMGSEENAPRDEDYSDSETLRVQSSVDPVGVLRPTAELEESHLSLHVSSVPCQSVWEQKIGSKAEEAESLLRDVHRTHNALQEQIDLYDAVVQRPLAVTPPSYDATVPAIPAYSSPITDVLHYAEGELGTQQRLYQDDENIYEEIGAPQTPRIGEGAMGITEVSQLHYADTNLNDLNANIDKNHSTIESRIFRKKNDSQNFSSEKRICPTETFENAKPIPSPTFQKLQHQYTPEDVPHGKAPSPVPPPNSEPTKSLSLFGMILSLVFVYLTVSYLLLSVLCAAEKTTGLRSPTAARRSASSERQEIVHSHQYNERSFGKRESQQPHRGIEKSTAIFDEYTFEGLPTTMEFPVTKGKFVRETSPTPKTRHSIGTGAVATTATSIGKGVEKPTPVIGTGAAVGGSVTVVGSGVDLLKRSPELEDIKPMAPTKPAPIGGGVTSTTTTVGSTVGSESTPQYCLEHYNQYITESCALILS</sequence>
<accession>A0A158QZA8</accession>
<feature type="compositionally biased region" description="Basic and acidic residues" evidence="1">
    <location>
        <begin position="745"/>
        <end position="775"/>
    </location>
</feature>
<gene>
    <name evidence="3" type="ORF">NBR_LOCUS9819</name>
</gene>
<feature type="region of interest" description="Disordered" evidence="1">
    <location>
        <begin position="674"/>
        <end position="697"/>
    </location>
</feature>
<organism evidence="5">
    <name type="scientific">Nippostrongylus brasiliensis</name>
    <name type="common">Rat hookworm</name>
    <dbReference type="NCBI Taxonomy" id="27835"/>
    <lineage>
        <taxon>Eukaryota</taxon>
        <taxon>Metazoa</taxon>
        <taxon>Ecdysozoa</taxon>
        <taxon>Nematoda</taxon>
        <taxon>Chromadorea</taxon>
        <taxon>Rhabditida</taxon>
        <taxon>Rhabditina</taxon>
        <taxon>Rhabditomorpha</taxon>
        <taxon>Strongyloidea</taxon>
        <taxon>Heligmosomidae</taxon>
        <taxon>Nippostrongylus</taxon>
    </lineage>
</organism>
<feature type="transmembrane region" description="Helical" evidence="2">
    <location>
        <begin position="704"/>
        <end position="729"/>
    </location>
</feature>
<evidence type="ECO:0000256" key="1">
    <source>
        <dbReference type="SAM" id="MobiDB-lite"/>
    </source>
</evidence>
<reference evidence="5" key="1">
    <citation type="submission" date="2016-04" db="UniProtKB">
        <authorList>
            <consortium name="WormBaseParasite"/>
        </authorList>
    </citation>
    <scope>IDENTIFICATION</scope>
</reference>
<keyword evidence="2" id="KW-0812">Transmembrane</keyword>
<dbReference type="STRING" id="27835.A0A158QZA8"/>
<keyword evidence="2" id="KW-0472">Membrane</keyword>
<keyword evidence="4" id="KW-1185">Reference proteome</keyword>
<feature type="region of interest" description="Disordered" evidence="1">
    <location>
        <begin position="347"/>
        <end position="375"/>
    </location>
</feature>
<dbReference type="WBParaSite" id="NBR_0000981801-mRNA-1">
    <property type="protein sequence ID" value="NBR_0000981801-mRNA-1"/>
    <property type="gene ID" value="NBR_0000981801"/>
</dbReference>
<evidence type="ECO:0000256" key="2">
    <source>
        <dbReference type="SAM" id="Phobius"/>
    </source>
</evidence>